<protein>
    <submittedName>
        <fullName evidence="2">Uncharacterized protein</fullName>
    </submittedName>
</protein>
<dbReference type="EMBL" id="PP856017">
    <property type="protein sequence ID" value="XBS47729.1"/>
    <property type="molecule type" value="Genomic_DNA"/>
</dbReference>
<feature type="transmembrane region" description="Helical" evidence="1">
    <location>
        <begin position="45"/>
        <end position="63"/>
    </location>
</feature>
<proteinExistence type="predicted"/>
<keyword evidence="1" id="KW-0812">Transmembrane</keyword>
<feature type="transmembrane region" description="Helical" evidence="1">
    <location>
        <begin position="69"/>
        <end position="88"/>
    </location>
</feature>
<reference evidence="2" key="1">
    <citation type="submission" date="2024-05" db="EMBL/GenBank/DDBJ databases">
        <title>Isolation and characterization of the novel Burkholderia jumbo bacteriophage Surprise13.</title>
        <authorList>
            <person name="Supina B.S.I."/>
            <person name="Dennis J."/>
        </authorList>
    </citation>
    <scope>NUCLEOTIDE SEQUENCE</scope>
</reference>
<evidence type="ECO:0000256" key="1">
    <source>
        <dbReference type="SAM" id="Phobius"/>
    </source>
</evidence>
<keyword evidence="1" id="KW-1133">Transmembrane helix</keyword>
<name>A0AAU7PFE7_9VIRU</name>
<accession>A0AAU7PFE7</accession>
<sequence>MWVLNVFFWLFFAFTFFMVVQQLMYQEHSLLFSWYKNSPGFHVMALMVVFWTVVAGIACIFYHEWRTGISLILIAAAWLIFFVIYNRVIEMDVEDKIIFGDLPDSSLPL</sequence>
<gene>
    <name evidence="2" type="ORF">SURPRISE13_013</name>
</gene>
<keyword evidence="1" id="KW-0472">Membrane</keyword>
<evidence type="ECO:0000313" key="2">
    <source>
        <dbReference type="EMBL" id="XBS47729.1"/>
    </source>
</evidence>
<organism evidence="2">
    <name type="scientific">Burkholderia phage vB_BgluM-SURPRISE13</name>
    <dbReference type="NCBI Taxonomy" id="3159457"/>
    <lineage>
        <taxon>Viruses</taxon>
    </lineage>
</organism>
<feature type="transmembrane region" description="Helical" evidence="1">
    <location>
        <begin position="6"/>
        <end position="25"/>
    </location>
</feature>